<evidence type="ECO:0000313" key="3">
    <source>
        <dbReference type="Proteomes" id="UP000809789"/>
    </source>
</evidence>
<proteinExistence type="predicted"/>
<organism evidence="2 3">
    <name type="scientific">Elsinoe batatas</name>
    <dbReference type="NCBI Taxonomy" id="2601811"/>
    <lineage>
        <taxon>Eukaryota</taxon>
        <taxon>Fungi</taxon>
        <taxon>Dikarya</taxon>
        <taxon>Ascomycota</taxon>
        <taxon>Pezizomycotina</taxon>
        <taxon>Dothideomycetes</taxon>
        <taxon>Dothideomycetidae</taxon>
        <taxon>Myriangiales</taxon>
        <taxon>Elsinoaceae</taxon>
        <taxon>Elsinoe</taxon>
    </lineage>
</organism>
<dbReference type="PANTHER" id="PTHR11695">
    <property type="entry name" value="ALCOHOL DEHYDROGENASE RELATED"/>
    <property type="match status" value="1"/>
</dbReference>
<evidence type="ECO:0000259" key="1">
    <source>
        <dbReference type="Pfam" id="PF00107"/>
    </source>
</evidence>
<dbReference type="InterPro" id="IPR050700">
    <property type="entry name" value="YIM1/Zinc_Alcohol_DH_Fams"/>
</dbReference>
<dbReference type="Proteomes" id="UP000809789">
    <property type="component" value="Unassembled WGS sequence"/>
</dbReference>
<feature type="domain" description="Alcohol dehydrogenase-like C-terminal" evidence="1">
    <location>
        <begin position="42"/>
        <end position="129"/>
    </location>
</feature>
<comment type="caution">
    <text evidence="2">The sequence shown here is derived from an EMBL/GenBank/DDBJ whole genome shotgun (WGS) entry which is preliminary data.</text>
</comment>
<dbReference type="AlphaFoldDB" id="A0A8K0L645"/>
<name>A0A8K0L645_9PEZI</name>
<dbReference type="InterPro" id="IPR013149">
    <property type="entry name" value="ADH-like_C"/>
</dbReference>
<reference evidence="2" key="1">
    <citation type="submission" date="2021-07" db="EMBL/GenBank/DDBJ databases">
        <title>Elsinoe batatas strain:CRI-CJ2 Genome sequencing and assembly.</title>
        <authorList>
            <person name="Huang L."/>
        </authorList>
    </citation>
    <scope>NUCLEOTIDE SEQUENCE</scope>
    <source>
        <strain evidence="2">CRI-CJ2</strain>
    </source>
</reference>
<dbReference type="InterPro" id="IPR036291">
    <property type="entry name" value="NAD(P)-bd_dom_sf"/>
</dbReference>
<dbReference type="Pfam" id="PF00107">
    <property type="entry name" value="ADH_zinc_N"/>
    <property type="match status" value="1"/>
</dbReference>
<sequence>MRAIGVQHYGEVKITAWEALVERMEIKKDEDAALLIINGAGGVGSAASQIARKILNLPGVITTASRDATRQFTSEMGATHVINHRKDVVKQIQDLNLKQPLKYIFITSRTEQYLGPCGDIAAPFGKICSLVQTKDMSGMYGHAWMAKSLTFIWELLGTKPYYGINVESHGRILDDLKKRIEDETIKTTLKTRLPLTVAGLWKGHELLESGKGVGKVGFDVAYDGMVNDSAHPRGVPK</sequence>
<dbReference type="EMBL" id="JAESVG020000003">
    <property type="protein sequence ID" value="KAG8629570.1"/>
    <property type="molecule type" value="Genomic_DNA"/>
</dbReference>
<dbReference type="PANTHER" id="PTHR11695:SF294">
    <property type="entry name" value="RETICULON-4-INTERACTING PROTEIN 1, MITOCHONDRIAL"/>
    <property type="match status" value="1"/>
</dbReference>
<dbReference type="OrthoDB" id="3509362at2759"/>
<protein>
    <recommendedName>
        <fullName evidence="1">Alcohol dehydrogenase-like C-terminal domain-containing protein</fullName>
    </recommendedName>
</protein>
<dbReference type="SUPFAM" id="SSF51735">
    <property type="entry name" value="NAD(P)-binding Rossmann-fold domains"/>
    <property type="match status" value="1"/>
</dbReference>
<dbReference type="Gene3D" id="3.90.180.10">
    <property type="entry name" value="Medium-chain alcohol dehydrogenases, catalytic domain"/>
    <property type="match status" value="1"/>
</dbReference>
<gene>
    <name evidence="2" type="ORF">KVT40_003435</name>
</gene>
<evidence type="ECO:0000313" key="2">
    <source>
        <dbReference type="EMBL" id="KAG8629570.1"/>
    </source>
</evidence>
<keyword evidence="3" id="KW-1185">Reference proteome</keyword>
<accession>A0A8K0L645</accession>
<dbReference type="Gene3D" id="3.40.50.720">
    <property type="entry name" value="NAD(P)-binding Rossmann-like Domain"/>
    <property type="match status" value="1"/>
</dbReference>